<keyword evidence="9" id="KW-1185">Reference proteome</keyword>
<keyword evidence="4" id="KW-0862">Zinc</keyword>
<feature type="domain" description="C2H2-type" evidence="7">
    <location>
        <begin position="303"/>
        <end position="334"/>
    </location>
</feature>
<dbReference type="OrthoDB" id="8117402at2759"/>
<keyword evidence="3 5" id="KW-0863">Zinc-finger</keyword>
<dbReference type="GO" id="GO:0005634">
    <property type="term" value="C:nucleus"/>
    <property type="evidence" value="ECO:0007669"/>
    <property type="project" value="TreeGrafter"/>
</dbReference>
<feature type="compositionally biased region" description="Basic and acidic residues" evidence="6">
    <location>
        <begin position="250"/>
        <end position="262"/>
    </location>
</feature>
<dbReference type="AlphaFoldDB" id="A0A7C8MH44"/>
<gene>
    <name evidence="8" type="ORF">GQX73_g9124</name>
</gene>
<evidence type="ECO:0000256" key="5">
    <source>
        <dbReference type="PROSITE-ProRule" id="PRU00042"/>
    </source>
</evidence>
<keyword evidence="1" id="KW-0479">Metal-binding</keyword>
<evidence type="ECO:0000313" key="9">
    <source>
        <dbReference type="Proteomes" id="UP000481858"/>
    </source>
</evidence>
<dbReference type="PANTHER" id="PTHR24409">
    <property type="entry name" value="ZINC FINGER PROTEIN 142"/>
    <property type="match status" value="1"/>
</dbReference>
<comment type="caution">
    <text evidence="8">The sequence shown here is derived from an EMBL/GenBank/DDBJ whole genome shotgun (WGS) entry which is preliminary data.</text>
</comment>
<proteinExistence type="predicted"/>
<dbReference type="EMBL" id="WUBL01000150">
    <property type="protein sequence ID" value="KAF2964452.1"/>
    <property type="molecule type" value="Genomic_DNA"/>
</dbReference>
<organism evidence="8 9">
    <name type="scientific">Xylaria multiplex</name>
    <dbReference type="NCBI Taxonomy" id="323545"/>
    <lineage>
        <taxon>Eukaryota</taxon>
        <taxon>Fungi</taxon>
        <taxon>Dikarya</taxon>
        <taxon>Ascomycota</taxon>
        <taxon>Pezizomycotina</taxon>
        <taxon>Sordariomycetes</taxon>
        <taxon>Xylariomycetidae</taxon>
        <taxon>Xylariales</taxon>
        <taxon>Xylariaceae</taxon>
        <taxon>Xylaria</taxon>
    </lineage>
</organism>
<protein>
    <recommendedName>
        <fullName evidence="7">C2H2-type domain-containing protein</fullName>
    </recommendedName>
</protein>
<dbReference type="PROSITE" id="PS00028">
    <property type="entry name" value="ZINC_FINGER_C2H2_1"/>
    <property type="match status" value="2"/>
</dbReference>
<feature type="region of interest" description="Disordered" evidence="6">
    <location>
        <begin position="224"/>
        <end position="287"/>
    </location>
</feature>
<evidence type="ECO:0000256" key="6">
    <source>
        <dbReference type="SAM" id="MobiDB-lite"/>
    </source>
</evidence>
<reference evidence="8 9" key="1">
    <citation type="submission" date="2019-12" db="EMBL/GenBank/DDBJ databases">
        <title>Draft genome sequence of the ascomycete Xylaria multiplex DSM 110363.</title>
        <authorList>
            <person name="Buettner E."/>
            <person name="Kellner H."/>
        </authorList>
    </citation>
    <scope>NUCLEOTIDE SEQUENCE [LARGE SCALE GENOMIC DNA]</scope>
    <source>
        <strain evidence="8 9">DSM 110363</strain>
    </source>
</reference>
<dbReference type="InterPro" id="IPR013087">
    <property type="entry name" value="Znf_C2H2_type"/>
</dbReference>
<evidence type="ECO:0000256" key="2">
    <source>
        <dbReference type="ARBA" id="ARBA00022737"/>
    </source>
</evidence>
<name>A0A7C8MH44_9PEZI</name>
<evidence type="ECO:0000259" key="7">
    <source>
        <dbReference type="PROSITE" id="PS50157"/>
    </source>
</evidence>
<dbReference type="GO" id="GO:0008270">
    <property type="term" value="F:zinc ion binding"/>
    <property type="evidence" value="ECO:0007669"/>
    <property type="project" value="UniProtKB-KW"/>
</dbReference>
<sequence>MSTDVLSVESDRSRTEEFLRSLVCPKCNVRYPNIHELLTHQAYEQHFSCNQCSLCFWSENALRDHKRKDHRPEPDLECFGCKSHFNRAGLFWKHLESGLCKVIYPSDIARLRDKKLEFAKQLELRKVTLNDIIQHAGSHIKGDDTWASCLGEGTAPAEPIATATPSFPSRPAPISAGNAHPLYYRREDFPGLSTKEKLPATPIVLGEKQGNLWQSRKTVVSQKFHSTPRSYNAVPPPASYDGSGANHSDYSFHESLRNDKTRKIQTTSPEGEPDDTDSSRRIVDPDDPDYNPAVFHNEILEKFVCPYKSCGKKFHNVFTLTQHLRSPAHTGGHISCISCKRNHTTVAGLIFHMETSTKCRIRGSDDFRRALGQITGGILDFHDRLGIFFIDKNSVQDLLELRSESMTESEIKDTEVLDTCAPEQQKH</sequence>
<evidence type="ECO:0000256" key="4">
    <source>
        <dbReference type="ARBA" id="ARBA00022833"/>
    </source>
</evidence>
<dbReference type="PROSITE" id="PS50157">
    <property type="entry name" value="ZINC_FINGER_C2H2_2"/>
    <property type="match status" value="2"/>
</dbReference>
<dbReference type="GO" id="GO:0000981">
    <property type="term" value="F:DNA-binding transcription factor activity, RNA polymerase II-specific"/>
    <property type="evidence" value="ECO:0007669"/>
    <property type="project" value="TreeGrafter"/>
</dbReference>
<accession>A0A7C8MH44</accession>
<dbReference type="SMART" id="SM00355">
    <property type="entry name" value="ZnF_C2H2"/>
    <property type="match status" value="3"/>
</dbReference>
<dbReference type="GO" id="GO:0000977">
    <property type="term" value="F:RNA polymerase II transcription regulatory region sequence-specific DNA binding"/>
    <property type="evidence" value="ECO:0007669"/>
    <property type="project" value="TreeGrafter"/>
</dbReference>
<dbReference type="Proteomes" id="UP000481858">
    <property type="component" value="Unassembled WGS sequence"/>
</dbReference>
<dbReference type="InParanoid" id="A0A7C8MH44"/>
<dbReference type="PANTHER" id="PTHR24409:SF295">
    <property type="entry name" value="AZ2-RELATED"/>
    <property type="match status" value="1"/>
</dbReference>
<dbReference type="Gene3D" id="3.30.160.60">
    <property type="entry name" value="Classic Zinc Finger"/>
    <property type="match status" value="1"/>
</dbReference>
<feature type="domain" description="C2H2-type" evidence="7">
    <location>
        <begin position="47"/>
        <end position="75"/>
    </location>
</feature>
<evidence type="ECO:0000313" key="8">
    <source>
        <dbReference type="EMBL" id="KAF2964452.1"/>
    </source>
</evidence>
<evidence type="ECO:0000256" key="3">
    <source>
        <dbReference type="ARBA" id="ARBA00022771"/>
    </source>
</evidence>
<evidence type="ECO:0000256" key="1">
    <source>
        <dbReference type="ARBA" id="ARBA00022723"/>
    </source>
</evidence>
<keyword evidence="2" id="KW-0677">Repeat</keyword>